<dbReference type="EMBL" id="NRSD01000009">
    <property type="protein sequence ID" value="MBK1644973.1"/>
    <property type="molecule type" value="Genomic_DNA"/>
</dbReference>
<keyword evidence="7 10" id="KW-0408">Iron</keyword>
<evidence type="ECO:0000256" key="9">
    <source>
        <dbReference type="ARBA" id="ARBA00023186"/>
    </source>
</evidence>
<comment type="cofactor">
    <cofactor evidence="1">
        <name>[4Fe-4S] cluster</name>
        <dbReference type="ChEBI" id="CHEBI:49883"/>
    </cofactor>
</comment>
<evidence type="ECO:0000256" key="10">
    <source>
        <dbReference type="RuleBase" id="RU364116"/>
    </source>
</evidence>
<protein>
    <recommendedName>
        <fullName evidence="3 10">Heme chaperone HemW</fullName>
    </recommendedName>
</protein>
<comment type="similarity">
    <text evidence="2">Belongs to the anaerobic coproporphyrinogen-III oxidase family. HemW subfamily.</text>
</comment>
<dbReference type="PROSITE" id="PS51918">
    <property type="entry name" value="RADICAL_SAM"/>
    <property type="match status" value="1"/>
</dbReference>
<organism evidence="12 13">
    <name type="scientific">Thiocapsa imhoffii</name>
    <dbReference type="NCBI Taxonomy" id="382777"/>
    <lineage>
        <taxon>Bacteria</taxon>
        <taxon>Pseudomonadati</taxon>
        <taxon>Pseudomonadota</taxon>
        <taxon>Gammaproteobacteria</taxon>
        <taxon>Chromatiales</taxon>
        <taxon>Chromatiaceae</taxon>
        <taxon>Thiocapsa</taxon>
    </lineage>
</organism>
<keyword evidence="13" id="KW-1185">Reference proteome</keyword>
<reference evidence="12 13" key="1">
    <citation type="journal article" date="2020" name="Microorganisms">
        <title>Osmotic Adaptation and Compatible Solute Biosynthesis of Phototrophic Bacteria as Revealed from Genome Analyses.</title>
        <authorList>
            <person name="Imhoff J.F."/>
            <person name="Rahn T."/>
            <person name="Kunzel S."/>
            <person name="Keller A."/>
            <person name="Neulinger S.C."/>
        </authorList>
    </citation>
    <scope>NUCLEOTIDE SEQUENCE [LARGE SCALE GENOMIC DNA]</scope>
    <source>
        <strain evidence="12 13">DSM 21303</strain>
    </source>
</reference>
<name>A0A9X1B970_9GAMM</name>
<dbReference type="Proteomes" id="UP001138802">
    <property type="component" value="Unassembled WGS sequence"/>
</dbReference>
<dbReference type="NCBIfam" id="TIGR00539">
    <property type="entry name" value="hemN_rel"/>
    <property type="match status" value="1"/>
</dbReference>
<evidence type="ECO:0000256" key="3">
    <source>
        <dbReference type="ARBA" id="ARBA00017228"/>
    </source>
</evidence>
<keyword evidence="10" id="KW-0963">Cytoplasm</keyword>
<dbReference type="InterPro" id="IPR004559">
    <property type="entry name" value="HemW-like"/>
</dbReference>
<dbReference type="AlphaFoldDB" id="A0A9X1B970"/>
<comment type="caution">
    <text evidence="12">The sequence shown here is derived from an EMBL/GenBank/DDBJ whole genome shotgun (WGS) entry which is preliminary data.</text>
</comment>
<dbReference type="InterPro" id="IPR010723">
    <property type="entry name" value="HemN_C"/>
</dbReference>
<keyword evidence="10" id="KW-0004">4Fe-4S</keyword>
<dbReference type="InterPro" id="IPR013785">
    <property type="entry name" value="Aldolase_TIM"/>
</dbReference>
<dbReference type="CDD" id="cd01335">
    <property type="entry name" value="Radical_SAM"/>
    <property type="match status" value="1"/>
</dbReference>
<accession>A0A9X1B970</accession>
<dbReference type="SFLD" id="SFLDS00029">
    <property type="entry name" value="Radical_SAM"/>
    <property type="match status" value="1"/>
</dbReference>
<evidence type="ECO:0000256" key="1">
    <source>
        <dbReference type="ARBA" id="ARBA00001966"/>
    </source>
</evidence>
<comment type="function">
    <text evidence="10">Probably acts as a heme chaperone, transferring heme to an unknown acceptor. Binds one molecule of heme per monomer, possibly covalently. Binds 1 [4Fe-4S] cluster. The cluster is coordinated with 3 cysteines and an exchangeable S-adenosyl-L-methionine.</text>
</comment>
<evidence type="ECO:0000256" key="2">
    <source>
        <dbReference type="ARBA" id="ARBA00006100"/>
    </source>
</evidence>
<keyword evidence="5 10" id="KW-0949">S-adenosyl-L-methionine</keyword>
<keyword evidence="9 10" id="KW-0143">Chaperone</keyword>
<dbReference type="InterPro" id="IPR006638">
    <property type="entry name" value="Elp3/MiaA/NifB-like_rSAM"/>
</dbReference>
<keyword evidence="4 10" id="KW-0349">Heme</keyword>
<sequence>MTPSQPPLALYVHLPWCVSKCPYCDFNSHKESSPPFEAYVDRLLQDLDQERMLPAAQRPVTSIYLGGGTPSLFPGASVQRLLDGIRARCRLHSGLEITLEANPGTTDASRLAAYRRAGVNRLSIGAQSLSPRALLALGRIHDQRDIIETVRAARAVGFEQINLDMMFGLPGQDRAGARQDLEALIALAPEHISYYQLTIEPQTRFEACPPRLPDPDTMADMADQGRALLAQAGFRQYEVSAYARPGARCQHNLNYWRFGDYLGLGAGAHGKLTHHDDTTVHSWRVTRRVKRRHPKAYLDAVVCDLSESWELDADDLVLEFALNSLRLTQGFERDLFTRVTNQPWSRIAGPLRLAEQDGLIRIRQGVVQPTDLGRRFLDDLVARFLPVTPSRSGAHLNPPHLIRSDGCGTAAS</sequence>
<evidence type="ECO:0000313" key="12">
    <source>
        <dbReference type="EMBL" id="MBK1644973.1"/>
    </source>
</evidence>
<dbReference type="InterPro" id="IPR034505">
    <property type="entry name" value="Coproporphyrinogen-III_oxidase"/>
</dbReference>
<proteinExistence type="inferred from homology"/>
<dbReference type="Pfam" id="PF06969">
    <property type="entry name" value="HemN_C"/>
    <property type="match status" value="1"/>
</dbReference>
<dbReference type="SUPFAM" id="SSF102114">
    <property type="entry name" value="Radical SAM enzymes"/>
    <property type="match status" value="1"/>
</dbReference>
<dbReference type="GO" id="GO:0051539">
    <property type="term" value="F:4 iron, 4 sulfur cluster binding"/>
    <property type="evidence" value="ECO:0007669"/>
    <property type="project" value="UniProtKB-UniRule"/>
</dbReference>
<evidence type="ECO:0000256" key="6">
    <source>
        <dbReference type="ARBA" id="ARBA00022723"/>
    </source>
</evidence>
<dbReference type="GO" id="GO:0004109">
    <property type="term" value="F:coproporphyrinogen oxidase activity"/>
    <property type="evidence" value="ECO:0007669"/>
    <property type="project" value="InterPro"/>
</dbReference>
<dbReference type="RefSeq" id="WP_200387786.1">
    <property type="nucleotide sequence ID" value="NZ_NRSD01000009.1"/>
</dbReference>
<dbReference type="Pfam" id="PF04055">
    <property type="entry name" value="Radical_SAM"/>
    <property type="match status" value="1"/>
</dbReference>
<evidence type="ECO:0000259" key="11">
    <source>
        <dbReference type="PROSITE" id="PS51918"/>
    </source>
</evidence>
<dbReference type="InterPro" id="IPR007197">
    <property type="entry name" value="rSAM"/>
</dbReference>
<dbReference type="GO" id="GO:0005737">
    <property type="term" value="C:cytoplasm"/>
    <property type="evidence" value="ECO:0007669"/>
    <property type="project" value="UniProtKB-SubCell"/>
</dbReference>
<comment type="subcellular location">
    <subcellularLocation>
        <location evidence="10">Cytoplasm</location>
    </subcellularLocation>
</comment>
<dbReference type="PANTHER" id="PTHR13932">
    <property type="entry name" value="COPROPORPHYRINIGEN III OXIDASE"/>
    <property type="match status" value="1"/>
</dbReference>
<keyword evidence="8 10" id="KW-0411">Iron-sulfur</keyword>
<dbReference type="SFLD" id="SFLDF00288">
    <property type="entry name" value="HemN-like__clustered_with_nucl"/>
    <property type="match status" value="1"/>
</dbReference>
<evidence type="ECO:0000256" key="7">
    <source>
        <dbReference type="ARBA" id="ARBA00023004"/>
    </source>
</evidence>
<evidence type="ECO:0000256" key="8">
    <source>
        <dbReference type="ARBA" id="ARBA00023014"/>
    </source>
</evidence>
<evidence type="ECO:0000256" key="5">
    <source>
        <dbReference type="ARBA" id="ARBA00022691"/>
    </source>
</evidence>
<dbReference type="Gene3D" id="3.20.20.70">
    <property type="entry name" value="Aldolase class I"/>
    <property type="match status" value="1"/>
</dbReference>
<dbReference type="GO" id="GO:0046872">
    <property type="term" value="F:metal ion binding"/>
    <property type="evidence" value="ECO:0007669"/>
    <property type="project" value="UniProtKB-UniRule"/>
</dbReference>
<keyword evidence="6 10" id="KW-0479">Metal-binding</keyword>
<dbReference type="GO" id="GO:0006779">
    <property type="term" value="P:porphyrin-containing compound biosynthetic process"/>
    <property type="evidence" value="ECO:0007669"/>
    <property type="project" value="InterPro"/>
</dbReference>
<dbReference type="SFLD" id="SFLDF00562">
    <property type="entry name" value="HemN-like__clustered_with_heat"/>
    <property type="match status" value="1"/>
</dbReference>
<dbReference type="PANTHER" id="PTHR13932:SF5">
    <property type="entry name" value="RADICAL S-ADENOSYL METHIONINE DOMAIN-CONTAINING PROTEIN 1, MITOCHONDRIAL"/>
    <property type="match status" value="1"/>
</dbReference>
<dbReference type="SFLD" id="SFLDG01082">
    <property type="entry name" value="B12-binding_domain_containing"/>
    <property type="match status" value="1"/>
</dbReference>
<dbReference type="SMART" id="SM00729">
    <property type="entry name" value="Elp3"/>
    <property type="match status" value="1"/>
</dbReference>
<evidence type="ECO:0000256" key="4">
    <source>
        <dbReference type="ARBA" id="ARBA00022617"/>
    </source>
</evidence>
<feature type="domain" description="Radical SAM core" evidence="11">
    <location>
        <begin position="2"/>
        <end position="235"/>
    </location>
</feature>
<gene>
    <name evidence="12" type="ORF">CKO25_09985</name>
</gene>
<dbReference type="SFLD" id="SFLDG01065">
    <property type="entry name" value="anaerobic_coproporphyrinogen-I"/>
    <property type="match status" value="1"/>
</dbReference>
<evidence type="ECO:0000313" key="13">
    <source>
        <dbReference type="Proteomes" id="UP001138802"/>
    </source>
</evidence>
<dbReference type="InterPro" id="IPR058240">
    <property type="entry name" value="rSAM_sf"/>
</dbReference>